<gene>
    <name evidence="1" type="ORF">HCG48_10850</name>
</gene>
<sequence>MQLSEPEIDRFYRLYYSLLIDVNQRINGFEQLRELEDLVDFTIAEIEILRQQLYQHPELFDRFLEENPRDFSSEDLNLVRSWKTFIKGKFYIFGYREQYTLFLVDRKPSKVYGVLALDIPFRELIGSALPAIVETVLLPFGDRIIYDGILQSYPFYFGCSIRGTLQDSYQEAESKFGIITRLDEPVRQKREEYRPQAEIAAMSDEALIDYYIEHEGDRDRYREQLETAIANNTKLAKQYYQKIGQYSADRVAKNYKKIGIKKAWIAFYEETAIATGTTKAELEGILKKLLSVQKRKNVYIYRLK</sequence>
<dbReference type="AlphaFoldDB" id="A0A6H1TX75"/>
<proteinExistence type="predicted"/>
<dbReference type="RefSeq" id="WP_168569180.1">
    <property type="nucleotide sequence ID" value="NZ_CP051167.1"/>
</dbReference>
<dbReference type="KEGG" id="oxy:HCG48_10850"/>
<reference evidence="1 2" key="1">
    <citation type="submission" date="2020-04" db="EMBL/GenBank/DDBJ databases">
        <authorList>
            <person name="Basu S."/>
            <person name="Maruthanayagam V."/>
            <person name="Chakraborty S."/>
            <person name="Pramanik A."/>
            <person name="Mukherjee J."/>
            <person name="Brink B."/>
        </authorList>
    </citation>
    <scope>NUCLEOTIDE SEQUENCE [LARGE SCALE GENOMIC DNA]</scope>
    <source>
        <strain evidence="1 2">AP17</strain>
    </source>
</reference>
<evidence type="ECO:0000313" key="1">
    <source>
        <dbReference type="EMBL" id="QIZ71025.1"/>
    </source>
</evidence>
<dbReference type="Proteomes" id="UP000500857">
    <property type="component" value="Chromosome"/>
</dbReference>
<organism evidence="1 2">
    <name type="scientific">Oxynema aestuarii AP17</name>
    <dbReference type="NCBI Taxonomy" id="2064643"/>
    <lineage>
        <taxon>Bacteria</taxon>
        <taxon>Bacillati</taxon>
        <taxon>Cyanobacteriota</taxon>
        <taxon>Cyanophyceae</taxon>
        <taxon>Oscillatoriophycideae</taxon>
        <taxon>Oscillatoriales</taxon>
        <taxon>Oscillatoriaceae</taxon>
        <taxon>Oxynema</taxon>
        <taxon>Oxynema aestuarii</taxon>
    </lineage>
</organism>
<accession>A0A6H1TX75</accession>
<protein>
    <submittedName>
        <fullName evidence="1">Uncharacterized protein</fullName>
    </submittedName>
</protein>
<name>A0A6H1TX75_9CYAN</name>
<evidence type="ECO:0000313" key="2">
    <source>
        <dbReference type="Proteomes" id="UP000500857"/>
    </source>
</evidence>
<keyword evidence="2" id="KW-1185">Reference proteome</keyword>
<dbReference type="EMBL" id="CP051167">
    <property type="protein sequence ID" value="QIZ71025.1"/>
    <property type="molecule type" value="Genomic_DNA"/>
</dbReference>